<dbReference type="AlphaFoldDB" id="A0A6G4TVK7"/>
<feature type="region of interest" description="Disordered" evidence="1">
    <location>
        <begin position="524"/>
        <end position="549"/>
    </location>
</feature>
<proteinExistence type="predicted"/>
<organism evidence="3 4">
    <name type="scientific">Streptomyces coryli</name>
    <dbReference type="NCBI Taxonomy" id="1128680"/>
    <lineage>
        <taxon>Bacteria</taxon>
        <taxon>Bacillati</taxon>
        <taxon>Actinomycetota</taxon>
        <taxon>Actinomycetes</taxon>
        <taxon>Kitasatosporales</taxon>
        <taxon>Streptomycetaceae</taxon>
        <taxon>Streptomyces</taxon>
    </lineage>
</organism>
<feature type="domain" description="CHAT" evidence="2">
    <location>
        <begin position="680"/>
        <end position="989"/>
    </location>
</feature>
<sequence>MAELRDLEDLLRRIQAEFGTRAAVTEEYARQWTELIAEHAGTADAVAAFDGHYAHWRGMAAAGTERALYAGYLLQLVPLMRLHGPCCTPTQQGELVQAALAHQDPVWQARIRGVDGLAGLTDRASGQQEMTRNDDAMENLGTAAAELSERGDPAATGIALIRAAARAEQAQQHGGLAELERATDELAEVCGSGALRPDEELYYRCYVATLRAEGAYRRKDEDALARHIREQQTALARLPRHYPERSSAEACLANDRDKLRMLVAQRTGRMPDARQGRPRATVARPAPGSGPNALIAAAHMVTGQAIFDRDVAGLDEAIGMLAEALPQCPDDSDQWIRCASALAAAHLLRAEIVRQQHAGPLLTVGRAGRDVLTHLDQGIDLLRRVVRAAGGPAHPHWAMIGTGLADALRIRAQAFPPVRAAAARRMRAEAREFGLAALPGYAWAALLQSGTEHATQAANRAMGRCLDVARWCIADGELGDAVEALESGRGLVLHAARVAATVPDMLRELGQEGLAEEWRRAGAPAPEGELADPRAAMGTGAGTGTGTGPDVPLRRRVLDVLAASPYRDRLLSAPSTGEVAGALRAIGADAFVFLVPGGERPERDAFAPGAAVIVTADGGVRAVELPRLRLDAPELAAYLEVGSPSPVPRAARVAGPVDGDPVHGGPQGRPHPEAGAALDRLCGWAWRAALGTVAEELTRSGGSAEPAVVLVPVGELGVVPWHAAWRDAETGPVGRRYAETGPAGRRYALQDLQISYMPSARMLCEVAARSAPGGATGVATPAVVVGNPTGDLRHAGEEAQAIHRVFYPAGVHLDARDATAPAVLARLRGGRAGTVHLACHGVVRPGGRHSAYLELAGGSRLVAEELTEAAGPGGGLDLVCLAACWSNVSGRGYDEAYSLATAFLAAGARTVLGSLWPVPDEATSLLMYMAHHYLRRQSAAPAAALRRAQLWMLDPHRRPPPDMPAHLANRVRLIRAQDLAGWAGFTHQGW</sequence>
<accession>A0A6G4TVK7</accession>
<evidence type="ECO:0000313" key="4">
    <source>
        <dbReference type="Proteomes" id="UP000481583"/>
    </source>
</evidence>
<evidence type="ECO:0000313" key="3">
    <source>
        <dbReference type="EMBL" id="NGN63476.1"/>
    </source>
</evidence>
<name>A0A6G4TVK7_9ACTN</name>
<evidence type="ECO:0000259" key="2">
    <source>
        <dbReference type="Pfam" id="PF12770"/>
    </source>
</evidence>
<keyword evidence="4" id="KW-1185">Reference proteome</keyword>
<dbReference type="RefSeq" id="WP_165232931.1">
    <property type="nucleotide sequence ID" value="NZ_JAAKZV010000015.1"/>
</dbReference>
<dbReference type="Proteomes" id="UP000481583">
    <property type="component" value="Unassembled WGS sequence"/>
</dbReference>
<evidence type="ECO:0000256" key="1">
    <source>
        <dbReference type="SAM" id="MobiDB-lite"/>
    </source>
</evidence>
<gene>
    <name evidence="3" type="ORF">G5C51_06105</name>
</gene>
<dbReference type="Pfam" id="PF12770">
    <property type="entry name" value="CHAT"/>
    <property type="match status" value="1"/>
</dbReference>
<dbReference type="InterPro" id="IPR024983">
    <property type="entry name" value="CHAT_dom"/>
</dbReference>
<comment type="caution">
    <text evidence="3">The sequence shown here is derived from an EMBL/GenBank/DDBJ whole genome shotgun (WGS) entry which is preliminary data.</text>
</comment>
<protein>
    <submittedName>
        <fullName evidence="3">CHAT domain-containing protein</fullName>
    </submittedName>
</protein>
<reference evidence="3 4" key="1">
    <citation type="submission" date="2020-02" db="EMBL/GenBank/DDBJ databases">
        <title>Whole-genome analyses of novel actinobacteria.</title>
        <authorList>
            <person name="Sahin N."/>
        </authorList>
    </citation>
    <scope>NUCLEOTIDE SEQUENCE [LARGE SCALE GENOMIC DNA]</scope>
    <source>
        <strain evidence="3 4">A7024</strain>
    </source>
</reference>
<dbReference type="EMBL" id="JAAKZV010000015">
    <property type="protein sequence ID" value="NGN63476.1"/>
    <property type="molecule type" value="Genomic_DNA"/>
</dbReference>